<dbReference type="Proteomes" id="UP000187609">
    <property type="component" value="Unassembled WGS sequence"/>
</dbReference>
<sequence>GTISLLLWIRISLKIIEKSGKLLKDANYGAADDSSCPMEIENIIDKKFMFKVEVKSSNGKNQDDVLKVITLSDDEEIIKKYIPSPREETFKVCFYT</sequence>
<protein>
    <submittedName>
        <fullName evidence="1">Uncharacterized protein</fullName>
    </submittedName>
</protein>
<dbReference type="AlphaFoldDB" id="A0A1J6K822"/>
<reference evidence="1" key="1">
    <citation type="submission" date="2016-11" db="EMBL/GenBank/DDBJ databases">
        <title>The genome of Nicotiana attenuata.</title>
        <authorList>
            <person name="Xu S."/>
            <person name="Brockmoeller T."/>
            <person name="Gaquerel E."/>
            <person name="Navarro A."/>
            <person name="Kuhl H."/>
            <person name="Gase K."/>
            <person name="Ling Z."/>
            <person name="Zhou W."/>
            <person name="Kreitzer C."/>
            <person name="Stanke M."/>
            <person name="Tang H."/>
            <person name="Lyons E."/>
            <person name="Pandey P."/>
            <person name="Pandey S.P."/>
            <person name="Timmermann B."/>
            <person name="Baldwin I.T."/>
        </authorList>
    </citation>
    <scope>NUCLEOTIDE SEQUENCE [LARGE SCALE GENOMIC DNA]</scope>
    <source>
        <strain evidence="1">UT</strain>
    </source>
</reference>
<evidence type="ECO:0000313" key="2">
    <source>
        <dbReference type="Proteomes" id="UP000187609"/>
    </source>
</evidence>
<dbReference type="InterPro" id="IPR012340">
    <property type="entry name" value="NA-bd_OB-fold"/>
</dbReference>
<accession>A0A1J6K822</accession>
<dbReference type="EMBL" id="MJEQ01003126">
    <property type="protein sequence ID" value="OIT24820.1"/>
    <property type="molecule type" value="Genomic_DNA"/>
</dbReference>
<organism evidence="1 2">
    <name type="scientific">Nicotiana attenuata</name>
    <name type="common">Coyote tobacco</name>
    <dbReference type="NCBI Taxonomy" id="49451"/>
    <lineage>
        <taxon>Eukaryota</taxon>
        <taxon>Viridiplantae</taxon>
        <taxon>Streptophyta</taxon>
        <taxon>Embryophyta</taxon>
        <taxon>Tracheophyta</taxon>
        <taxon>Spermatophyta</taxon>
        <taxon>Magnoliopsida</taxon>
        <taxon>eudicotyledons</taxon>
        <taxon>Gunneridae</taxon>
        <taxon>Pentapetalae</taxon>
        <taxon>asterids</taxon>
        <taxon>lamiids</taxon>
        <taxon>Solanales</taxon>
        <taxon>Solanaceae</taxon>
        <taxon>Nicotianoideae</taxon>
        <taxon>Nicotianeae</taxon>
        <taxon>Nicotiana</taxon>
    </lineage>
</organism>
<keyword evidence="2" id="KW-1185">Reference proteome</keyword>
<dbReference type="Gramene" id="OIT24820">
    <property type="protein sequence ID" value="OIT24820"/>
    <property type="gene ID" value="A4A49_64533"/>
</dbReference>
<comment type="caution">
    <text evidence="1">The sequence shown here is derived from an EMBL/GenBank/DDBJ whole genome shotgun (WGS) entry which is preliminary data.</text>
</comment>
<dbReference type="Gene3D" id="2.40.50.140">
    <property type="entry name" value="Nucleic acid-binding proteins"/>
    <property type="match status" value="1"/>
</dbReference>
<feature type="non-terminal residue" evidence="1">
    <location>
        <position position="1"/>
    </location>
</feature>
<evidence type="ECO:0000313" key="1">
    <source>
        <dbReference type="EMBL" id="OIT24820.1"/>
    </source>
</evidence>
<proteinExistence type="predicted"/>
<name>A0A1J6K822_NICAT</name>
<gene>
    <name evidence="1" type="ORF">A4A49_64533</name>
</gene>